<comment type="caution">
    <text evidence="1">The sequence shown here is derived from an EMBL/GenBank/DDBJ whole genome shotgun (WGS) entry which is preliminary data.</text>
</comment>
<dbReference type="GO" id="GO:0016791">
    <property type="term" value="F:phosphatase activity"/>
    <property type="evidence" value="ECO:0007669"/>
    <property type="project" value="TreeGrafter"/>
</dbReference>
<evidence type="ECO:0000313" key="1">
    <source>
        <dbReference type="EMBL" id="PRY83891.1"/>
    </source>
</evidence>
<dbReference type="AlphaFoldDB" id="A0A2T0WB08"/>
<dbReference type="PANTHER" id="PTHR10000">
    <property type="entry name" value="PHOSPHOSERINE PHOSPHATASE"/>
    <property type="match status" value="1"/>
</dbReference>
<dbReference type="GO" id="GO:0000287">
    <property type="term" value="F:magnesium ion binding"/>
    <property type="evidence" value="ECO:0007669"/>
    <property type="project" value="TreeGrafter"/>
</dbReference>
<reference evidence="1 2" key="1">
    <citation type="submission" date="2018-03" db="EMBL/GenBank/DDBJ databases">
        <title>Genomic Encyclopedia of Archaeal and Bacterial Type Strains, Phase II (KMG-II): from individual species to whole genera.</title>
        <authorList>
            <person name="Goeker M."/>
        </authorList>
    </citation>
    <scope>NUCLEOTIDE SEQUENCE [LARGE SCALE GENOMIC DNA]</scope>
    <source>
        <strain evidence="1 2">DSM 13175</strain>
    </source>
</reference>
<keyword evidence="2" id="KW-1185">Reference proteome</keyword>
<dbReference type="PANTHER" id="PTHR10000:SF25">
    <property type="entry name" value="PHOSPHATASE YKRA-RELATED"/>
    <property type="match status" value="1"/>
</dbReference>
<dbReference type="SFLD" id="SFLDS00003">
    <property type="entry name" value="Haloacid_Dehalogenase"/>
    <property type="match status" value="1"/>
</dbReference>
<dbReference type="InterPro" id="IPR006379">
    <property type="entry name" value="HAD-SF_hydro_IIB"/>
</dbReference>
<dbReference type="EMBL" id="PVTO01000002">
    <property type="protein sequence ID" value="PRY83891.1"/>
    <property type="molecule type" value="Genomic_DNA"/>
</dbReference>
<dbReference type="Proteomes" id="UP000238205">
    <property type="component" value="Unassembled WGS sequence"/>
</dbReference>
<sequence>MKSNKLFVFDIDGTLLDENKTIPESTKEAVRLLSLEHEVAIATGRNRTMASDVIKELNIENYIVCNGAAAYYKNDSIYTNYLNKKELDDLIELADEHQHQMVYETVDELKRRNRKPNQRVEKGMTFVGFPVPEYDKKFYQKQSLVQCLLFYTEEEASIYEERGFDQFRFVRWHKSGVDVLPVDGSKYLTIQRLANHLDIDNKNIVAFGDGFNDMEMIKNVGMGIAMGNAEEEVKEVADMVTRSSSDDGIHAALKELGFI</sequence>
<dbReference type="SFLD" id="SFLDG01140">
    <property type="entry name" value="C2.B:_Phosphomannomutase_and_P"/>
    <property type="match status" value="1"/>
</dbReference>
<evidence type="ECO:0008006" key="3">
    <source>
        <dbReference type="Google" id="ProtNLM"/>
    </source>
</evidence>
<dbReference type="InterPro" id="IPR036412">
    <property type="entry name" value="HAD-like_sf"/>
</dbReference>
<dbReference type="Pfam" id="PF08282">
    <property type="entry name" value="Hydrolase_3"/>
    <property type="match status" value="1"/>
</dbReference>
<dbReference type="NCBIfam" id="TIGR00099">
    <property type="entry name" value="Cof-subfamily"/>
    <property type="match status" value="1"/>
</dbReference>
<gene>
    <name evidence="1" type="ORF">CLV38_10275</name>
</gene>
<dbReference type="InterPro" id="IPR023214">
    <property type="entry name" value="HAD_sf"/>
</dbReference>
<dbReference type="Gene3D" id="3.40.50.1000">
    <property type="entry name" value="HAD superfamily/HAD-like"/>
    <property type="match status" value="1"/>
</dbReference>
<dbReference type="SFLD" id="SFLDG01144">
    <property type="entry name" value="C2.B.4:_PGP_Like"/>
    <property type="match status" value="1"/>
</dbReference>
<organism evidence="1 2">
    <name type="scientific">Alkalibacterium olivapovliticus</name>
    <dbReference type="NCBI Taxonomy" id="99907"/>
    <lineage>
        <taxon>Bacteria</taxon>
        <taxon>Bacillati</taxon>
        <taxon>Bacillota</taxon>
        <taxon>Bacilli</taxon>
        <taxon>Lactobacillales</taxon>
        <taxon>Carnobacteriaceae</taxon>
        <taxon>Alkalibacterium</taxon>
    </lineage>
</organism>
<dbReference type="NCBIfam" id="TIGR01484">
    <property type="entry name" value="HAD-SF-IIB"/>
    <property type="match status" value="1"/>
</dbReference>
<proteinExistence type="predicted"/>
<protein>
    <recommendedName>
        <fullName evidence="3">Cof subfamily protein (Haloacid dehalogenase superfamily)/HAD superfamily hydrolase (TIGR01484 family)</fullName>
    </recommendedName>
</protein>
<dbReference type="Gene3D" id="3.30.1240.10">
    <property type="match status" value="1"/>
</dbReference>
<evidence type="ECO:0000313" key="2">
    <source>
        <dbReference type="Proteomes" id="UP000238205"/>
    </source>
</evidence>
<dbReference type="SUPFAM" id="SSF56784">
    <property type="entry name" value="HAD-like"/>
    <property type="match status" value="1"/>
</dbReference>
<dbReference type="RefSeq" id="WP_106190518.1">
    <property type="nucleotide sequence ID" value="NZ_PVTO01000002.1"/>
</dbReference>
<dbReference type="OrthoDB" id="9810101at2"/>
<name>A0A2T0WB08_9LACT</name>
<dbReference type="GO" id="GO:0005829">
    <property type="term" value="C:cytosol"/>
    <property type="evidence" value="ECO:0007669"/>
    <property type="project" value="TreeGrafter"/>
</dbReference>
<dbReference type="InterPro" id="IPR000150">
    <property type="entry name" value="Cof"/>
</dbReference>
<dbReference type="PROSITE" id="PS01229">
    <property type="entry name" value="COF_2"/>
    <property type="match status" value="1"/>
</dbReference>
<accession>A0A2T0WB08</accession>